<organism evidence="1 2">
    <name type="scientific">Erythrobacter sanguineus</name>
    <dbReference type="NCBI Taxonomy" id="198312"/>
    <lineage>
        <taxon>Bacteria</taxon>
        <taxon>Pseudomonadati</taxon>
        <taxon>Pseudomonadota</taxon>
        <taxon>Alphaproteobacteria</taxon>
        <taxon>Sphingomonadales</taxon>
        <taxon>Erythrobacteraceae</taxon>
        <taxon>Erythrobacter/Porphyrobacter group</taxon>
        <taxon>Erythrobacter</taxon>
    </lineage>
</organism>
<proteinExistence type="predicted"/>
<keyword evidence="2" id="KW-1185">Reference proteome</keyword>
<dbReference type="STRING" id="198312.SAMN02745193_02379"/>
<accession>A0A1M7SU78</accession>
<protein>
    <submittedName>
        <fullName evidence="1">Uncharacterized protein</fullName>
    </submittedName>
</protein>
<sequence>MAIWRVNFLAQAGAATIRLSDQHADGERPAGFFEPLTFT</sequence>
<dbReference type="EMBL" id="FRDF01000014">
    <property type="protein sequence ID" value="SHN62093.1"/>
    <property type="molecule type" value="Genomic_DNA"/>
</dbReference>
<reference evidence="2" key="1">
    <citation type="submission" date="2016-12" db="EMBL/GenBank/DDBJ databases">
        <authorList>
            <person name="Varghese N."/>
            <person name="Submissions S."/>
        </authorList>
    </citation>
    <scope>NUCLEOTIDE SEQUENCE [LARGE SCALE GENOMIC DNA]</scope>
    <source>
        <strain evidence="2">DSM 11032</strain>
    </source>
</reference>
<dbReference type="Proteomes" id="UP000184391">
    <property type="component" value="Unassembled WGS sequence"/>
</dbReference>
<dbReference type="AlphaFoldDB" id="A0A1M7SU78"/>
<evidence type="ECO:0000313" key="2">
    <source>
        <dbReference type="Proteomes" id="UP000184391"/>
    </source>
</evidence>
<gene>
    <name evidence="1" type="ORF">SAMN02745193_02379</name>
</gene>
<name>A0A1M7SU78_9SPHN</name>
<evidence type="ECO:0000313" key="1">
    <source>
        <dbReference type="EMBL" id="SHN62093.1"/>
    </source>
</evidence>